<dbReference type="Gene3D" id="3.30.420.10">
    <property type="entry name" value="Ribonuclease H-like superfamily/Ribonuclease H"/>
    <property type="match status" value="1"/>
</dbReference>
<sequence length="72" mass="8276">MLFTKLEFSTAYHPQTDGLAEWMIQTMEVILRRFCAYGIEDKYQEGYTHDWVALLSAVQLACNTSQHSTTGK</sequence>
<proteinExistence type="predicted"/>
<dbReference type="OrthoDB" id="5592268at2759"/>
<gene>
    <name evidence="1" type="ORF">O181_040570</name>
</gene>
<evidence type="ECO:0000313" key="2">
    <source>
        <dbReference type="Proteomes" id="UP000765509"/>
    </source>
</evidence>
<name>A0A9Q3DH12_9BASI</name>
<evidence type="ECO:0008006" key="3">
    <source>
        <dbReference type="Google" id="ProtNLM"/>
    </source>
</evidence>
<protein>
    <recommendedName>
        <fullName evidence="3">Integrase catalytic domain-containing protein</fullName>
    </recommendedName>
</protein>
<dbReference type="AlphaFoldDB" id="A0A9Q3DH12"/>
<comment type="caution">
    <text evidence="1">The sequence shown here is derived from an EMBL/GenBank/DDBJ whole genome shotgun (WGS) entry which is preliminary data.</text>
</comment>
<accession>A0A9Q3DH12</accession>
<organism evidence="1 2">
    <name type="scientific">Austropuccinia psidii MF-1</name>
    <dbReference type="NCBI Taxonomy" id="1389203"/>
    <lineage>
        <taxon>Eukaryota</taxon>
        <taxon>Fungi</taxon>
        <taxon>Dikarya</taxon>
        <taxon>Basidiomycota</taxon>
        <taxon>Pucciniomycotina</taxon>
        <taxon>Pucciniomycetes</taxon>
        <taxon>Pucciniales</taxon>
        <taxon>Sphaerophragmiaceae</taxon>
        <taxon>Austropuccinia</taxon>
    </lineage>
</organism>
<dbReference type="EMBL" id="AVOT02016027">
    <property type="protein sequence ID" value="MBW0500855.1"/>
    <property type="molecule type" value="Genomic_DNA"/>
</dbReference>
<keyword evidence="2" id="KW-1185">Reference proteome</keyword>
<dbReference type="InterPro" id="IPR036397">
    <property type="entry name" value="RNaseH_sf"/>
</dbReference>
<reference evidence="1" key="1">
    <citation type="submission" date="2021-03" db="EMBL/GenBank/DDBJ databases">
        <title>Draft genome sequence of rust myrtle Austropuccinia psidii MF-1, a brazilian biotype.</title>
        <authorList>
            <person name="Quecine M.C."/>
            <person name="Pachon D.M.R."/>
            <person name="Bonatelli M.L."/>
            <person name="Correr F.H."/>
            <person name="Franceschini L.M."/>
            <person name="Leite T.F."/>
            <person name="Margarido G.R.A."/>
            <person name="Almeida C.A."/>
            <person name="Ferrarezi J.A."/>
            <person name="Labate C.A."/>
        </authorList>
    </citation>
    <scope>NUCLEOTIDE SEQUENCE</scope>
    <source>
        <strain evidence="1">MF-1</strain>
    </source>
</reference>
<dbReference type="Proteomes" id="UP000765509">
    <property type="component" value="Unassembled WGS sequence"/>
</dbReference>
<dbReference type="GO" id="GO:0003676">
    <property type="term" value="F:nucleic acid binding"/>
    <property type="evidence" value="ECO:0007669"/>
    <property type="project" value="InterPro"/>
</dbReference>
<dbReference type="InterPro" id="IPR012337">
    <property type="entry name" value="RNaseH-like_sf"/>
</dbReference>
<evidence type="ECO:0000313" key="1">
    <source>
        <dbReference type="EMBL" id="MBW0500855.1"/>
    </source>
</evidence>
<dbReference type="SUPFAM" id="SSF53098">
    <property type="entry name" value="Ribonuclease H-like"/>
    <property type="match status" value="1"/>
</dbReference>